<dbReference type="InterPro" id="IPR002347">
    <property type="entry name" value="SDR_fam"/>
</dbReference>
<dbReference type="InterPro" id="IPR036291">
    <property type="entry name" value="NAD(P)-bd_dom_sf"/>
</dbReference>
<protein>
    <submittedName>
        <fullName evidence="3">Short-chain dehydrogenase</fullName>
    </submittedName>
</protein>
<dbReference type="Gene3D" id="3.40.50.720">
    <property type="entry name" value="NAD(P)-binding Rossmann-like Domain"/>
    <property type="match status" value="1"/>
</dbReference>
<evidence type="ECO:0000256" key="1">
    <source>
        <dbReference type="ARBA" id="ARBA00006484"/>
    </source>
</evidence>
<dbReference type="Proteomes" id="UP000218505">
    <property type="component" value="Chromosome"/>
</dbReference>
<dbReference type="PROSITE" id="PS00061">
    <property type="entry name" value="ADH_SHORT"/>
    <property type="match status" value="1"/>
</dbReference>
<name>A0A290ZA15_9PSEU</name>
<gene>
    <name evidence="3" type="ORF">CNX65_23245</name>
</gene>
<dbReference type="PANTHER" id="PTHR42760">
    <property type="entry name" value="SHORT-CHAIN DEHYDROGENASES/REDUCTASES FAMILY MEMBER"/>
    <property type="match status" value="1"/>
</dbReference>
<dbReference type="Pfam" id="PF13561">
    <property type="entry name" value="adh_short_C2"/>
    <property type="match status" value="1"/>
</dbReference>
<dbReference type="CDD" id="cd05233">
    <property type="entry name" value="SDR_c"/>
    <property type="match status" value="1"/>
</dbReference>
<accession>A0A290ZA15</accession>
<dbReference type="RefSeq" id="WP_096495665.1">
    <property type="nucleotide sequence ID" value="NZ_CP023445.1"/>
</dbReference>
<dbReference type="PANTHER" id="PTHR42760:SF133">
    <property type="entry name" value="3-OXOACYL-[ACYL-CARRIER-PROTEIN] REDUCTASE"/>
    <property type="match status" value="1"/>
</dbReference>
<proteinExistence type="inferred from homology"/>
<dbReference type="KEGG" id="apre:CNX65_23245"/>
<dbReference type="PRINTS" id="PR00080">
    <property type="entry name" value="SDRFAMILY"/>
</dbReference>
<dbReference type="SUPFAM" id="SSF51735">
    <property type="entry name" value="NAD(P)-binding Rossmann-fold domains"/>
    <property type="match status" value="1"/>
</dbReference>
<organism evidence="3 4">
    <name type="scientific">Actinosynnema pretiosum</name>
    <dbReference type="NCBI Taxonomy" id="42197"/>
    <lineage>
        <taxon>Bacteria</taxon>
        <taxon>Bacillati</taxon>
        <taxon>Actinomycetota</taxon>
        <taxon>Actinomycetes</taxon>
        <taxon>Pseudonocardiales</taxon>
        <taxon>Pseudonocardiaceae</taxon>
        <taxon>Actinosynnema</taxon>
    </lineage>
</organism>
<dbReference type="AlphaFoldDB" id="A0A290ZA15"/>
<dbReference type="GO" id="GO:0016616">
    <property type="term" value="F:oxidoreductase activity, acting on the CH-OH group of donors, NAD or NADP as acceptor"/>
    <property type="evidence" value="ECO:0007669"/>
    <property type="project" value="TreeGrafter"/>
</dbReference>
<dbReference type="PRINTS" id="PR00081">
    <property type="entry name" value="GDHRDH"/>
</dbReference>
<dbReference type="GO" id="GO:0048038">
    <property type="term" value="F:quinone binding"/>
    <property type="evidence" value="ECO:0007669"/>
    <property type="project" value="TreeGrafter"/>
</dbReference>
<dbReference type="GO" id="GO:0006633">
    <property type="term" value="P:fatty acid biosynthetic process"/>
    <property type="evidence" value="ECO:0007669"/>
    <property type="project" value="TreeGrafter"/>
</dbReference>
<sequence length="267" mass="27598">MRTVVISGASSGIGLATARRFAEAGDRVVNLDLKPPAPADEVGRTALVDVSDWSAVRAAVDAVAAEHGGVDVVVANAGISLRRLFLDMTEEDVTGLLKVNVLGVMGLWQAAARHMVAAGGGVLLATASTNASVGYPYYADYNASKAAVLALTRTLALEYAPLIRTGCVSPGYVMTPMQRAEYTDEMLAEVNARIPAGRHADPSEIADAFFFLASPQAKYLTGQQLVVDGGELAGGTASGYRTVFGDGVLGAGRDGSEQRGVPEAGGR</sequence>
<dbReference type="InterPro" id="IPR020904">
    <property type="entry name" value="Sc_DH/Rdtase_CS"/>
</dbReference>
<keyword evidence="4" id="KW-1185">Reference proteome</keyword>
<dbReference type="EMBL" id="CP023445">
    <property type="protein sequence ID" value="ATE55834.1"/>
    <property type="molecule type" value="Genomic_DNA"/>
</dbReference>
<comment type="similarity">
    <text evidence="1">Belongs to the short-chain dehydrogenases/reductases (SDR) family.</text>
</comment>
<evidence type="ECO:0000313" key="4">
    <source>
        <dbReference type="Proteomes" id="UP000218505"/>
    </source>
</evidence>
<dbReference type="FunFam" id="3.40.50.720:FF:000084">
    <property type="entry name" value="Short-chain dehydrogenase reductase"/>
    <property type="match status" value="1"/>
</dbReference>
<keyword evidence="2" id="KW-0560">Oxidoreductase</keyword>
<evidence type="ECO:0000256" key="2">
    <source>
        <dbReference type="ARBA" id="ARBA00023002"/>
    </source>
</evidence>
<evidence type="ECO:0000313" key="3">
    <source>
        <dbReference type="EMBL" id="ATE55834.1"/>
    </source>
</evidence>
<reference evidence="3" key="1">
    <citation type="submission" date="2017-09" db="EMBL/GenBank/DDBJ databases">
        <title>Complete Genome Sequence of ansamitocin-producing Bacterium Actinosynnema pretiosum X47.</title>
        <authorList>
            <person name="Cao G."/>
            <person name="Zong G."/>
            <person name="Zhong C."/>
            <person name="Fu J."/>
        </authorList>
    </citation>
    <scope>NUCLEOTIDE SEQUENCE [LARGE SCALE GENOMIC DNA]</scope>
    <source>
        <strain evidence="3">X47</strain>
    </source>
</reference>